<dbReference type="Proteomes" id="UP000282957">
    <property type="component" value="Unassembled WGS sequence"/>
</dbReference>
<evidence type="ECO:0000313" key="4">
    <source>
        <dbReference type="Proteomes" id="UP000282957"/>
    </source>
</evidence>
<dbReference type="AlphaFoldDB" id="A0A437M3N5"/>
<keyword evidence="4" id="KW-1185">Reference proteome</keyword>
<dbReference type="InterPro" id="IPR042100">
    <property type="entry name" value="Bug_dom1"/>
</dbReference>
<feature type="signal peptide" evidence="2">
    <location>
        <begin position="1"/>
        <end position="23"/>
    </location>
</feature>
<dbReference type="EMBL" id="SACL01000007">
    <property type="protein sequence ID" value="RVT92321.1"/>
    <property type="molecule type" value="Genomic_DNA"/>
</dbReference>
<keyword evidence="2" id="KW-0732">Signal</keyword>
<dbReference type="PIRSF" id="PIRSF017082">
    <property type="entry name" value="YflP"/>
    <property type="match status" value="1"/>
</dbReference>
<comment type="caution">
    <text evidence="3">The sequence shown here is derived from an EMBL/GenBank/DDBJ whole genome shotgun (WGS) entry which is preliminary data.</text>
</comment>
<dbReference type="InterPro" id="IPR005064">
    <property type="entry name" value="BUG"/>
</dbReference>
<dbReference type="RefSeq" id="WP_127789175.1">
    <property type="nucleotide sequence ID" value="NZ_SACL01000007.1"/>
</dbReference>
<evidence type="ECO:0000256" key="1">
    <source>
        <dbReference type="ARBA" id="ARBA00006987"/>
    </source>
</evidence>
<name>A0A437M3N5_9PROT</name>
<evidence type="ECO:0000313" key="3">
    <source>
        <dbReference type="EMBL" id="RVT92321.1"/>
    </source>
</evidence>
<sequence>MTCVSRRLLGGAVLALAAPAVRAQSRPVRIVVPYAPGGQSDTVVRLIQPKMSEALGQTIVVENRPGGGGTIGASAVVASPADGTTLLFESYGFITQPLIQTSLTYDHEHAFMAIGQAVELPYVLVVKAAFPANDLAGYINEAKRQNGIPFGSPGIGSIGHLAGALLAHRAGVQLEHIPYRGGTEAARDIVGGNLDSAISSANSLRPLVVEGKAKGIALTSGTRRGTLSNLPTIAESGFPGFDFTSWNGMFAPAGTPAPVIARMNEAMRAATSDPGVRERLAASGNDPVSGSAEQFAALVARDRETVRNLVRETRLQLQ</sequence>
<proteinExistence type="inferred from homology"/>
<reference evidence="3 4" key="1">
    <citation type="submission" date="2019-01" db="EMBL/GenBank/DDBJ databases">
        <authorList>
            <person name="Chen W.-M."/>
        </authorList>
    </citation>
    <scope>NUCLEOTIDE SEQUENCE [LARGE SCALE GENOMIC DNA]</scope>
    <source>
        <strain evidence="3 4">CCP-6</strain>
    </source>
</reference>
<dbReference type="PANTHER" id="PTHR42928:SF5">
    <property type="entry name" value="BLR1237 PROTEIN"/>
    <property type="match status" value="1"/>
</dbReference>
<dbReference type="Pfam" id="PF03401">
    <property type="entry name" value="TctC"/>
    <property type="match status" value="1"/>
</dbReference>
<gene>
    <name evidence="3" type="ORF">EOD42_19105</name>
</gene>
<organism evidence="3 4">
    <name type="scientific">Rhodovarius crocodyli</name>
    <dbReference type="NCBI Taxonomy" id="1979269"/>
    <lineage>
        <taxon>Bacteria</taxon>
        <taxon>Pseudomonadati</taxon>
        <taxon>Pseudomonadota</taxon>
        <taxon>Alphaproteobacteria</taxon>
        <taxon>Acetobacterales</taxon>
        <taxon>Roseomonadaceae</taxon>
        <taxon>Rhodovarius</taxon>
    </lineage>
</organism>
<dbReference type="CDD" id="cd13578">
    <property type="entry name" value="PBP2_Bug27"/>
    <property type="match status" value="1"/>
</dbReference>
<dbReference type="OrthoDB" id="7247100at2"/>
<comment type="similarity">
    <text evidence="1">Belongs to the UPF0065 (bug) family.</text>
</comment>
<dbReference type="Gene3D" id="3.40.190.150">
    <property type="entry name" value="Bordetella uptake gene, domain 1"/>
    <property type="match status" value="1"/>
</dbReference>
<evidence type="ECO:0000256" key="2">
    <source>
        <dbReference type="SAM" id="SignalP"/>
    </source>
</evidence>
<dbReference type="SUPFAM" id="SSF53850">
    <property type="entry name" value="Periplasmic binding protein-like II"/>
    <property type="match status" value="1"/>
</dbReference>
<dbReference type="Gene3D" id="3.40.190.10">
    <property type="entry name" value="Periplasmic binding protein-like II"/>
    <property type="match status" value="1"/>
</dbReference>
<protein>
    <submittedName>
        <fullName evidence="3">Tripartite tricarboxylate transporter substrate binding protein</fullName>
    </submittedName>
</protein>
<dbReference type="PANTHER" id="PTHR42928">
    <property type="entry name" value="TRICARBOXYLATE-BINDING PROTEIN"/>
    <property type="match status" value="1"/>
</dbReference>
<accession>A0A437M3N5</accession>
<feature type="chain" id="PRO_5019248673" evidence="2">
    <location>
        <begin position="24"/>
        <end position="318"/>
    </location>
</feature>